<gene>
    <name evidence="1" type="ORF">TSUD_255500</name>
</gene>
<evidence type="ECO:0000313" key="1">
    <source>
        <dbReference type="EMBL" id="GAU35653.1"/>
    </source>
</evidence>
<sequence length="129" mass="14743">MENLRENQIEDTMSMPPPSVSSMQIAGSNGFGHNMEFMLRHTFIIGIRDGYTSSGFKFQPRYPTTCISEVFSPLNENIITMHQAESFTCLTNFFRYQKATDTVDYFSSLRFVTEIPMNPADFLLDLETG</sequence>
<dbReference type="EMBL" id="DF973599">
    <property type="protein sequence ID" value="GAU35653.1"/>
    <property type="molecule type" value="Genomic_DNA"/>
</dbReference>
<proteinExistence type="predicted"/>
<organism evidence="1 2">
    <name type="scientific">Trifolium subterraneum</name>
    <name type="common">Subterranean clover</name>
    <dbReference type="NCBI Taxonomy" id="3900"/>
    <lineage>
        <taxon>Eukaryota</taxon>
        <taxon>Viridiplantae</taxon>
        <taxon>Streptophyta</taxon>
        <taxon>Embryophyta</taxon>
        <taxon>Tracheophyta</taxon>
        <taxon>Spermatophyta</taxon>
        <taxon>Magnoliopsida</taxon>
        <taxon>eudicotyledons</taxon>
        <taxon>Gunneridae</taxon>
        <taxon>Pentapetalae</taxon>
        <taxon>rosids</taxon>
        <taxon>fabids</taxon>
        <taxon>Fabales</taxon>
        <taxon>Fabaceae</taxon>
        <taxon>Papilionoideae</taxon>
        <taxon>50 kb inversion clade</taxon>
        <taxon>NPAAA clade</taxon>
        <taxon>Hologalegina</taxon>
        <taxon>IRL clade</taxon>
        <taxon>Trifolieae</taxon>
        <taxon>Trifolium</taxon>
    </lineage>
</organism>
<accession>A0A2Z6N0T2</accession>
<dbReference type="AlphaFoldDB" id="A0A2Z6N0T2"/>
<evidence type="ECO:0000313" key="2">
    <source>
        <dbReference type="Proteomes" id="UP000242715"/>
    </source>
</evidence>
<reference evidence="2" key="1">
    <citation type="journal article" date="2017" name="Front. Plant Sci.">
        <title>Climate Clever Clovers: New Paradigm to Reduce the Environmental Footprint of Ruminants by Breeding Low Methanogenic Forages Utilizing Haplotype Variation.</title>
        <authorList>
            <person name="Kaur P."/>
            <person name="Appels R."/>
            <person name="Bayer P.E."/>
            <person name="Keeble-Gagnere G."/>
            <person name="Wang J."/>
            <person name="Hirakawa H."/>
            <person name="Shirasawa K."/>
            <person name="Vercoe P."/>
            <person name="Stefanova K."/>
            <person name="Durmic Z."/>
            <person name="Nichols P."/>
            <person name="Revell C."/>
            <person name="Isobe S.N."/>
            <person name="Edwards D."/>
            <person name="Erskine W."/>
        </authorList>
    </citation>
    <scope>NUCLEOTIDE SEQUENCE [LARGE SCALE GENOMIC DNA]</scope>
    <source>
        <strain evidence="2">cv. Daliak</strain>
    </source>
</reference>
<keyword evidence="2" id="KW-1185">Reference proteome</keyword>
<dbReference type="Proteomes" id="UP000242715">
    <property type="component" value="Unassembled WGS sequence"/>
</dbReference>
<name>A0A2Z6N0T2_TRISU</name>
<protein>
    <submittedName>
        <fullName evidence="1">Uncharacterized protein</fullName>
    </submittedName>
</protein>